<evidence type="ECO:0000313" key="3">
    <source>
        <dbReference type="EMBL" id="EDW10739.2"/>
    </source>
</evidence>
<dbReference type="Proteomes" id="UP000009192">
    <property type="component" value="Unassembled WGS sequence"/>
</dbReference>
<dbReference type="InParanoid" id="B4KUF2"/>
<dbReference type="GO" id="GO:0006915">
    <property type="term" value="P:apoptotic process"/>
    <property type="evidence" value="ECO:0007669"/>
    <property type="project" value="TreeGrafter"/>
</dbReference>
<dbReference type="SUPFAM" id="SSF52129">
    <property type="entry name" value="Caspase-like"/>
    <property type="match status" value="1"/>
</dbReference>
<dbReference type="SMR" id="B4KUF2"/>
<dbReference type="HOGENOM" id="CLU_036904_3_0_1"/>
<dbReference type="AlphaFoldDB" id="B4KUF2"/>
<dbReference type="PROSITE" id="PS50208">
    <property type="entry name" value="CASPASE_P20"/>
    <property type="match status" value="1"/>
</dbReference>
<proteinExistence type="inferred from homology"/>
<dbReference type="PANTHER" id="PTHR10454">
    <property type="entry name" value="CASPASE"/>
    <property type="match status" value="1"/>
</dbReference>
<organism evidence="3 4">
    <name type="scientific">Drosophila mojavensis</name>
    <name type="common">Fruit fly</name>
    <dbReference type="NCBI Taxonomy" id="7230"/>
    <lineage>
        <taxon>Eukaryota</taxon>
        <taxon>Metazoa</taxon>
        <taxon>Ecdysozoa</taxon>
        <taxon>Arthropoda</taxon>
        <taxon>Hexapoda</taxon>
        <taxon>Insecta</taxon>
        <taxon>Pterygota</taxon>
        <taxon>Neoptera</taxon>
        <taxon>Endopterygota</taxon>
        <taxon>Diptera</taxon>
        <taxon>Brachycera</taxon>
        <taxon>Muscomorpha</taxon>
        <taxon>Ephydroidea</taxon>
        <taxon>Drosophilidae</taxon>
        <taxon>Drosophila</taxon>
    </lineage>
</organism>
<dbReference type="GO" id="GO:0005737">
    <property type="term" value="C:cytoplasm"/>
    <property type="evidence" value="ECO:0007669"/>
    <property type="project" value="TreeGrafter"/>
</dbReference>
<dbReference type="Pfam" id="PF00656">
    <property type="entry name" value="Peptidase_C14"/>
    <property type="match status" value="1"/>
</dbReference>
<sequence>MPLHIFTPFSSLPNIECKVRRAEMNTNKKTLRPAEVVIFNHEHFNNNNNEFRSGSAKDVELLQTTFKKLKCGVTIIQDATVKQVRSTVKLLEQKNLEDHSALVVVILSHGQRHETIAAYDGTYDLNSDIIHPISRNNTLNGKPKILFIQACKGVREVTILKGMFAQVSSFPDLPCNVLKCFSSYEGFVSYRWKDGTPFVRQLCETLEESPHVDIVTNMDRVRLLVMQSTNNAQVPSVTHSLRTKYAFGDYI</sequence>
<dbReference type="PRINTS" id="PR00376">
    <property type="entry name" value="IL1BCENZYME"/>
</dbReference>
<feature type="domain" description="Caspase family p20" evidence="2">
    <location>
        <begin position="32"/>
        <end position="155"/>
    </location>
</feature>
<dbReference type="OrthoDB" id="6114029at2759"/>
<protein>
    <submittedName>
        <fullName evidence="3">Uncharacterized protein, isoform B</fullName>
    </submittedName>
</protein>
<dbReference type="InterPro" id="IPR001309">
    <property type="entry name" value="Pept_C14_p20"/>
</dbReference>
<dbReference type="InterPro" id="IPR015917">
    <property type="entry name" value="Pept_C14A"/>
</dbReference>
<dbReference type="InterPro" id="IPR002398">
    <property type="entry name" value="Pept_C14"/>
</dbReference>
<evidence type="ECO:0000313" key="4">
    <source>
        <dbReference type="Proteomes" id="UP000009192"/>
    </source>
</evidence>
<dbReference type="SMART" id="SM00115">
    <property type="entry name" value="CASc"/>
    <property type="match status" value="1"/>
</dbReference>
<dbReference type="PANTHER" id="PTHR10454:SF232">
    <property type="entry name" value="AT03047P-RELATED"/>
    <property type="match status" value="1"/>
</dbReference>
<dbReference type="GO" id="GO:0043525">
    <property type="term" value="P:positive regulation of neuron apoptotic process"/>
    <property type="evidence" value="ECO:0007669"/>
    <property type="project" value="TreeGrafter"/>
</dbReference>
<dbReference type="GO" id="GO:0006508">
    <property type="term" value="P:proteolysis"/>
    <property type="evidence" value="ECO:0007669"/>
    <property type="project" value="InterPro"/>
</dbReference>
<comment type="similarity">
    <text evidence="1">Belongs to the peptidase C14A family.</text>
</comment>
<dbReference type="GO" id="GO:0004197">
    <property type="term" value="F:cysteine-type endopeptidase activity"/>
    <property type="evidence" value="ECO:0007669"/>
    <property type="project" value="InterPro"/>
</dbReference>
<dbReference type="InterPro" id="IPR029030">
    <property type="entry name" value="Caspase-like_dom_sf"/>
</dbReference>
<evidence type="ECO:0000256" key="1">
    <source>
        <dbReference type="ARBA" id="ARBA00010134"/>
    </source>
</evidence>
<accession>B4KUF2</accession>
<dbReference type="Gene3D" id="3.40.50.1460">
    <property type="match status" value="1"/>
</dbReference>
<gene>
    <name evidence="3" type="primary">Dmoj\GI18391</name>
    <name evidence="3" type="ORF">Dmoj_GI18391</name>
</gene>
<reference evidence="3 4" key="1">
    <citation type="journal article" date="2007" name="Nature">
        <title>Evolution of genes and genomes on the Drosophila phylogeny.</title>
        <authorList>
            <consortium name="Drosophila 12 Genomes Consortium"/>
            <person name="Clark A.G."/>
            <person name="Eisen M.B."/>
            <person name="Smith D.R."/>
            <person name="Bergman C.M."/>
            <person name="Oliver B."/>
            <person name="Markow T.A."/>
            <person name="Kaufman T.C."/>
            <person name="Kellis M."/>
            <person name="Gelbart W."/>
            <person name="Iyer V.N."/>
            <person name="Pollard D.A."/>
            <person name="Sackton T.B."/>
            <person name="Larracuente A.M."/>
            <person name="Singh N.D."/>
            <person name="Abad J.P."/>
            <person name="Abt D.N."/>
            <person name="Adryan B."/>
            <person name="Aguade M."/>
            <person name="Akashi H."/>
            <person name="Anderson W.W."/>
            <person name="Aquadro C.F."/>
            <person name="Ardell D.H."/>
            <person name="Arguello R."/>
            <person name="Artieri C.G."/>
            <person name="Barbash D.A."/>
            <person name="Barker D."/>
            <person name="Barsanti P."/>
            <person name="Batterham P."/>
            <person name="Batzoglou S."/>
            <person name="Begun D."/>
            <person name="Bhutkar A."/>
            <person name="Blanco E."/>
            <person name="Bosak S.A."/>
            <person name="Bradley R.K."/>
            <person name="Brand A.D."/>
            <person name="Brent M.R."/>
            <person name="Brooks A.N."/>
            <person name="Brown R.H."/>
            <person name="Butlin R.K."/>
            <person name="Caggese C."/>
            <person name="Calvi B.R."/>
            <person name="Bernardo de Carvalho A."/>
            <person name="Caspi A."/>
            <person name="Castrezana S."/>
            <person name="Celniker S.E."/>
            <person name="Chang J.L."/>
            <person name="Chapple C."/>
            <person name="Chatterji S."/>
            <person name="Chinwalla A."/>
            <person name="Civetta A."/>
            <person name="Clifton S.W."/>
            <person name="Comeron J.M."/>
            <person name="Costello J.C."/>
            <person name="Coyne J.A."/>
            <person name="Daub J."/>
            <person name="David R.G."/>
            <person name="Delcher A.L."/>
            <person name="Delehaunty K."/>
            <person name="Do C.B."/>
            <person name="Ebling H."/>
            <person name="Edwards K."/>
            <person name="Eickbush T."/>
            <person name="Evans J.D."/>
            <person name="Filipski A."/>
            <person name="Findeiss S."/>
            <person name="Freyhult E."/>
            <person name="Fulton L."/>
            <person name="Fulton R."/>
            <person name="Garcia A.C."/>
            <person name="Gardiner A."/>
            <person name="Garfield D.A."/>
            <person name="Garvin B.E."/>
            <person name="Gibson G."/>
            <person name="Gilbert D."/>
            <person name="Gnerre S."/>
            <person name="Godfrey J."/>
            <person name="Good R."/>
            <person name="Gotea V."/>
            <person name="Gravely B."/>
            <person name="Greenberg A.J."/>
            <person name="Griffiths-Jones S."/>
            <person name="Gross S."/>
            <person name="Guigo R."/>
            <person name="Gustafson E.A."/>
            <person name="Haerty W."/>
            <person name="Hahn M.W."/>
            <person name="Halligan D.L."/>
            <person name="Halpern A.L."/>
            <person name="Halter G.M."/>
            <person name="Han M.V."/>
            <person name="Heger A."/>
            <person name="Hillier L."/>
            <person name="Hinrichs A.S."/>
            <person name="Holmes I."/>
            <person name="Hoskins R.A."/>
            <person name="Hubisz M.J."/>
            <person name="Hultmark D."/>
            <person name="Huntley M.A."/>
            <person name="Jaffe D.B."/>
            <person name="Jagadeeshan S."/>
            <person name="Jeck W.R."/>
            <person name="Johnson J."/>
            <person name="Jones C.D."/>
            <person name="Jordan W.C."/>
            <person name="Karpen G.H."/>
            <person name="Kataoka E."/>
            <person name="Keightley P.D."/>
            <person name="Kheradpour P."/>
            <person name="Kirkness E.F."/>
            <person name="Koerich L.B."/>
            <person name="Kristiansen K."/>
            <person name="Kudrna D."/>
            <person name="Kulathinal R.J."/>
            <person name="Kumar S."/>
            <person name="Kwok R."/>
            <person name="Lander E."/>
            <person name="Langley C.H."/>
            <person name="Lapoint R."/>
            <person name="Lazzaro B.P."/>
            <person name="Lee S.J."/>
            <person name="Levesque L."/>
            <person name="Li R."/>
            <person name="Lin C.F."/>
            <person name="Lin M.F."/>
            <person name="Lindblad-Toh K."/>
            <person name="Llopart A."/>
            <person name="Long M."/>
            <person name="Low L."/>
            <person name="Lozovsky E."/>
            <person name="Lu J."/>
            <person name="Luo M."/>
            <person name="Machado C.A."/>
            <person name="Makalowski W."/>
            <person name="Marzo M."/>
            <person name="Matsuda M."/>
            <person name="Matzkin L."/>
            <person name="McAllister B."/>
            <person name="McBride C.S."/>
            <person name="McKernan B."/>
            <person name="McKernan K."/>
            <person name="Mendez-Lago M."/>
            <person name="Minx P."/>
            <person name="Mollenhauer M.U."/>
            <person name="Montooth K."/>
            <person name="Mount S.M."/>
            <person name="Mu X."/>
            <person name="Myers E."/>
            <person name="Negre B."/>
            <person name="Newfeld S."/>
            <person name="Nielsen R."/>
            <person name="Noor M.A."/>
            <person name="O'Grady P."/>
            <person name="Pachter L."/>
            <person name="Papaceit M."/>
            <person name="Parisi M.J."/>
            <person name="Parisi M."/>
            <person name="Parts L."/>
            <person name="Pedersen J.S."/>
            <person name="Pesole G."/>
            <person name="Phillippy A.M."/>
            <person name="Ponting C.P."/>
            <person name="Pop M."/>
            <person name="Porcelli D."/>
            <person name="Powell J.R."/>
            <person name="Prohaska S."/>
            <person name="Pruitt K."/>
            <person name="Puig M."/>
            <person name="Quesneville H."/>
            <person name="Ram K.R."/>
            <person name="Rand D."/>
            <person name="Rasmussen M.D."/>
            <person name="Reed L.K."/>
            <person name="Reenan R."/>
            <person name="Reily A."/>
            <person name="Remington K.A."/>
            <person name="Rieger T.T."/>
            <person name="Ritchie M.G."/>
            <person name="Robin C."/>
            <person name="Rogers Y.H."/>
            <person name="Rohde C."/>
            <person name="Rozas J."/>
            <person name="Rubenfield M.J."/>
            <person name="Ruiz A."/>
            <person name="Russo S."/>
            <person name="Salzberg S.L."/>
            <person name="Sanchez-Gracia A."/>
            <person name="Saranga D.J."/>
            <person name="Sato H."/>
            <person name="Schaeffer S.W."/>
            <person name="Schatz M.C."/>
            <person name="Schlenke T."/>
            <person name="Schwartz R."/>
            <person name="Segarra C."/>
            <person name="Singh R.S."/>
            <person name="Sirot L."/>
            <person name="Sirota M."/>
            <person name="Sisneros N.B."/>
            <person name="Smith C.D."/>
            <person name="Smith T.F."/>
            <person name="Spieth J."/>
            <person name="Stage D.E."/>
            <person name="Stark A."/>
            <person name="Stephan W."/>
            <person name="Strausberg R.L."/>
            <person name="Strempel S."/>
            <person name="Sturgill D."/>
            <person name="Sutton G."/>
            <person name="Sutton G.G."/>
            <person name="Tao W."/>
            <person name="Teichmann S."/>
            <person name="Tobari Y.N."/>
            <person name="Tomimura Y."/>
            <person name="Tsolas J.M."/>
            <person name="Valente V.L."/>
            <person name="Venter E."/>
            <person name="Venter J.C."/>
            <person name="Vicario S."/>
            <person name="Vieira F.G."/>
            <person name="Vilella A.J."/>
            <person name="Villasante A."/>
            <person name="Walenz B."/>
            <person name="Wang J."/>
            <person name="Wasserman M."/>
            <person name="Watts T."/>
            <person name="Wilson D."/>
            <person name="Wilson R.K."/>
            <person name="Wing R.A."/>
            <person name="Wolfner M.F."/>
            <person name="Wong A."/>
            <person name="Wong G.K."/>
            <person name="Wu C.I."/>
            <person name="Wu G."/>
            <person name="Yamamoto D."/>
            <person name="Yang H.P."/>
            <person name="Yang S.P."/>
            <person name="Yorke J.A."/>
            <person name="Yoshida K."/>
            <person name="Zdobnov E."/>
            <person name="Zhang P."/>
            <person name="Zhang Y."/>
            <person name="Zimin A.V."/>
            <person name="Baldwin J."/>
            <person name="Abdouelleil A."/>
            <person name="Abdulkadir J."/>
            <person name="Abebe A."/>
            <person name="Abera B."/>
            <person name="Abreu J."/>
            <person name="Acer S.C."/>
            <person name="Aftuck L."/>
            <person name="Alexander A."/>
            <person name="An P."/>
            <person name="Anderson E."/>
            <person name="Anderson S."/>
            <person name="Arachi H."/>
            <person name="Azer M."/>
            <person name="Bachantsang P."/>
            <person name="Barry A."/>
            <person name="Bayul T."/>
            <person name="Berlin A."/>
            <person name="Bessette D."/>
            <person name="Bloom T."/>
            <person name="Blye J."/>
            <person name="Boguslavskiy L."/>
            <person name="Bonnet C."/>
            <person name="Boukhgalter B."/>
            <person name="Bourzgui I."/>
            <person name="Brown A."/>
            <person name="Cahill P."/>
            <person name="Channer S."/>
            <person name="Cheshatsang Y."/>
            <person name="Chuda L."/>
            <person name="Citroen M."/>
            <person name="Collymore A."/>
            <person name="Cooke P."/>
            <person name="Costello M."/>
            <person name="D'Aco K."/>
            <person name="Daza R."/>
            <person name="De Haan G."/>
            <person name="DeGray S."/>
            <person name="DeMaso C."/>
            <person name="Dhargay N."/>
            <person name="Dooley K."/>
            <person name="Dooley E."/>
            <person name="Doricent M."/>
            <person name="Dorje P."/>
            <person name="Dorjee K."/>
            <person name="Dupes A."/>
            <person name="Elong R."/>
            <person name="Falk J."/>
            <person name="Farina A."/>
            <person name="Faro S."/>
            <person name="Ferguson D."/>
            <person name="Fisher S."/>
            <person name="Foley C.D."/>
            <person name="Franke A."/>
            <person name="Friedrich D."/>
            <person name="Gadbois L."/>
            <person name="Gearin G."/>
            <person name="Gearin C.R."/>
            <person name="Giannoukos G."/>
            <person name="Goode T."/>
            <person name="Graham J."/>
            <person name="Grandbois E."/>
            <person name="Grewal S."/>
            <person name="Gyaltsen K."/>
            <person name="Hafez N."/>
            <person name="Hagos B."/>
            <person name="Hall J."/>
            <person name="Henson C."/>
            <person name="Hollinger A."/>
            <person name="Honan T."/>
            <person name="Huard M.D."/>
            <person name="Hughes L."/>
            <person name="Hurhula B."/>
            <person name="Husby M.E."/>
            <person name="Kamat A."/>
            <person name="Kanga B."/>
            <person name="Kashin S."/>
            <person name="Khazanovich D."/>
            <person name="Kisner P."/>
            <person name="Lance K."/>
            <person name="Lara M."/>
            <person name="Lee W."/>
            <person name="Lennon N."/>
            <person name="Letendre F."/>
            <person name="LeVine R."/>
            <person name="Lipovsky A."/>
            <person name="Liu X."/>
            <person name="Liu J."/>
            <person name="Liu S."/>
            <person name="Lokyitsang T."/>
            <person name="Lokyitsang Y."/>
            <person name="Lubonja R."/>
            <person name="Lui A."/>
            <person name="MacDonald P."/>
            <person name="Magnisalis V."/>
            <person name="Maru K."/>
            <person name="Matthews C."/>
            <person name="McCusker W."/>
            <person name="McDonough S."/>
            <person name="Mehta T."/>
            <person name="Meldrim J."/>
            <person name="Meneus L."/>
            <person name="Mihai O."/>
            <person name="Mihalev A."/>
            <person name="Mihova T."/>
            <person name="Mittelman R."/>
            <person name="Mlenga V."/>
            <person name="Montmayeur A."/>
            <person name="Mulrain L."/>
            <person name="Navidi A."/>
            <person name="Naylor J."/>
            <person name="Negash T."/>
            <person name="Nguyen T."/>
            <person name="Nguyen N."/>
            <person name="Nicol R."/>
            <person name="Norbu C."/>
            <person name="Norbu N."/>
            <person name="Novod N."/>
            <person name="O'Neill B."/>
            <person name="Osman S."/>
            <person name="Markiewicz E."/>
            <person name="Oyono O.L."/>
            <person name="Patti C."/>
            <person name="Phunkhang P."/>
            <person name="Pierre F."/>
            <person name="Priest M."/>
            <person name="Raghuraman S."/>
            <person name="Rege F."/>
            <person name="Reyes R."/>
            <person name="Rise C."/>
            <person name="Rogov P."/>
            <person name="Ross K."/>
            <person name="Ryan E."/>
            <person name="Settipalli S."/>
            <person name="Shea T."/>
            <person name="Sherpa N."/>
            <person name="Shi L."/>
            <person name="Shih D."/>
            <person name="Sparrow T."/>
            <person name="Spaulding J."/>
            <person name="Stalker J."/>
            <person name="Stange-Thomann N."/>
            <person name="Stavropoulos S."/>
            <person name="Stone C."/>
            <person name="Strader C."/>
            <person name="Tesfaye S."/>
            <person name="Thomson T."/>
            <person name="Thoulutsang Y."/>
            <person name="Thoulutsang D."/>
            <person name="Topham K."/>
            <person name="Topping I."/>
            <person name="Tsamla T."/>
            <person name="Vassiliev H."/>
            <person name="Vo A."/>
            <person name="Wangchuk T."/>
            <person name="Wangdi T."/>
            <person name="Weiand M."/>
            <person name="Wilkinson J."/>
            <person name="Wilson A."/>
            <person name="Yadav S."/>
            <person name="Young G."/>
            <person name="Yu Q."/>
            <person name="Zembek L."/>
            <person name="Zhong D."/>
            <person name="Zimmer A."/>
            <person name="Zwirko Z."/>
            <person name="Jaffe D.B."/>
            <person name="Alvarez P."/>
            <person name="Brockman W."/>
            <person name="Butler J."/>
            <person name="Chin C."/>
            <person name="Gnerre S."/>
            <person name="Grabherr M."/>
            <person name="Kleber M."/>
            <person name="Mauceli E."/>
            <person name="MacCallum I."/>
        </authorList>
    </citation>
    <scope>NUCLEOTIDE SEQUENCE [LARGE SCALE GENOMIC DNA]</scope>
    <source>
        <strain evidence="4">Tucson 15081-1352.22</strain>
    </source>
</reference>
<dbReference type="eggNOG" id="KOG3573">
    <property type="taxonomic scope" value="Eukaryota"/>
</dbReference>
<evidence type="ECO:0000259" key="2">
    <source>
        <dbReference type="PROSITE" id="PS50208"/>
    </source>
</evidence>
<dbReference type="EMBL" id="CH933808">
    <property type="protein sequence ID" value="EDW10739.2"/>
    <property type="molecule type" value="Genomic_DNA"/>
</dbReference>
<name>B4KUF2_DROMO</name>
<keyword evidence="4" id="KW-1185">Reference proteome</keyword>
<dbReference type="FunCoup" id="B4KUF2">
    <property type="interactions" value="9"/>
</dbReference>
<dbReference type="InterPro" id="IPR011600">
    <property type="entry name" value="Pept_C14_caspase"/>
</dbReference>